<comment type="caution">
    <text evidence="9">The sequence shown here is derived from an EMBL/GenBank/DDBJ whole genome shotgun (WGS) entry which is preliminary data.</text>
</comment>
<dbReference type="GO" id="GO:0004300">
    <property type="term" value="F:enoyl-CoA hydratase activity"/>
    <property type="evidence" value="ECO:0007669"/>
    <property type="project" value="UniProtKB-EC"/>
</dbReference>
<dbReference type="RefSeq" id="WP_188546671.1">
    <property type="nucleotide sequence ID" value="NZ_BMCU01000005.1"/>
</dbReference>
<dbReference type="InterPro" id="IPR001753">
    <property type="entry name" value="Enoyl-CoA_hydra/iso"/>
</dbReference>
<dbReference type="Gene3D" id="3.90.226.10">
    <property type="entry name" value="2-enoyl-CoA Hydratase, Chain A, domain 1"/>
    <property type="match status" value="1"/>
</dbReference>
<evidence type="ECO:0000313" key="10">
    <source>
        <dbReference type="Proteomes" id="UP000654257"/>
    </source>
</evidence>
<evidence type="ECO:0000256" key="8">
    <source>
        <dbReference type="RuleBase" id="RU003707"/>
    </source>
</evidence>
<accession>A0A917G4C3</accession>
<dbReference type="NCBIfam" id="NF005891">
    <property type="entry name" value="PRK07854.1"/>
    <property type="match status" value="1"/>
</dbReference>
<evidence type="ECO:0000313" key="9">
    <source>
        <dbReference type="EMBL" id="GGG22105.1"/>
    </source>
</evidence>
<name>A0A917G4C3_9NOCA</name>
<evidence type="ECO:0000256" key="3">
    <source>
        <dbReference type="ARBA" id="ARBA00022832"/>
    </source>
</evidence>
<dbReference type="InterPro" id="IPR029045">
    <property type="entry name" value="ClpP/crotonase-like_dom_sf"/>
</dbReference>
<reference evidence="9" key="2">
    <citation type="submission" date="2020-09" db="EMBL/GenBank/DDBJ databases">
        <authorList>
            <person name="Sun Q."/>
            <person name="Sedlacek I."/>
        </authorList>
    </citation>
    <scope>NUCLEOTIDE SEQUENCE</scope>
    <source>
        <strain evidence="9">CCM 7905</strain>
    </source>
</reference>
<evidence type="ECO:0000256" key="6">
    <source>
        <dbReference type="ARBA" id="ARBA00023709"/>
    </source>
</evidence>
<keyword evidence="4" id="KW-0443">Lipid metabolism</keyword>
<evidence type="ECO:0000256" key="1">
    <source>
        <dbReference type="ARBA" id="ARBA00002994"/>
    </source>
</evidence>
<dbReference type="PANTHER" id="PTHR11941:SF169">
    <property type="entry name" value="(7AS)-7A-METHYL-1,5-DIOXO-2,3,5,6,7,7A-HEXAHYDRO-1H-INDENE-CARBOXYL-COA HYDROLASE"/>
    <property type="match status" value="1"/>
</dbReference>
<proteinExistence type="inferred from homology"/>
<dbReference type="Proteomes" id="UP000654257">
    <property type="component" value="Unassembled WGS sequence"/>
</dbReference>
<dbReference type="GO" id="GO:0006635">
    <property type="term" value="P:fatty acid beta-oxidation"/>
    <property type="evidence" value="ECO:0007669"/>
    <property type="project" value="TreeGrafter"/>
</dbReference>
<dbReference type="PANTHER" id="PTHR11941">
    <property type="entry name" value="ENOYL-COA HYDRATASE-RELATED"/>
    <property type="match status" value="1"/>
</dbReference>
<keyword evidence="5" id="KW-0456">Lyase</keyword>
<evidence type="ECO:0000256" key="7">
    <source>
        <dbReference type="ARBA" id="ARBA00023717"/>
    </source>
</evidence>
<evidence type="ECO:0000256" key="5">
    <source>
        <dbReference type="ARBA" id="ARBA00023239"/>
    </source>
</evidence>
<protein>
    <submittedName>
        <fullName evidence="9">Enoyl-CoA hydratase echA6</fullName>
    </submittedName>
</protein>
<dbReference type="PROSITE" id="PS00166">
    <property type="entry name" value="ENOYL_COA_HYDRATASE"/>
    <property type="match status" value="1"/>
</dbReference>
<reference evidence="9" key="1">
    <citation type="journal article" date="2014" name="Int. J. Syst. Evol. Microbiol.">
        <title>Complete genome sequence of Corynebacterium casei LMG S-19264T (=DSM 44701T), isolated from a smear-ripened cheese.</title>
        <authorList>
            <consortium name="US DOE Joint Genome Institute (JGI-PGF)"/>
            <person name="Walter F."/>
            <person name="Albersmeier A."/>
            <person name="Kalinowski J."/>
            <person name="Ruckert C."/>
        </authorList>
    </citation>
    <scope>NUCLEOTIDE SEQUENCE</scope>
    <source>
        <strain evidence="9">CCM 7905</strain>
    </source>
</reference>
<dbReference type="CDD" id="cd06558">
    <property type="entry name" value="crotonase-like"/>
    <property type="match status" value="1"/>
</dbReference>
<comment type="catalytic activity">
    <reaction evidence="6">
        <text>a (3S)-3-hydroxyacyl-CoA = a (2E)-enoyl-CoA + H2O</text>
        <dbReference type="Rhea" id="RHEA:16105"/>
        <dbReference type="ChEBI" id="CHEBI:15377"/>
        <dbReference type="ChEBI" id="CHEBI:57318"/>
        <dbReference type="ChEBI" id="CHEBI:58856"/>
        <dbReference type="EC" id="4.2.1.17"/>
    </reaction>
</comment>
<gene>
    <name evidence="9" type="primary">echA6</name>
    <name evidence="9" type="ORF">GCM10007304_39900</name>
</gene>
<keyword evidence="3" id="KW-0276">Fatty acid metabolism</keyword>
<dbReference type="EMBL" id="BMCU01000005">
    <property type="protein sequence ID" value="GGG22105.1"/>
    <property type="molecule type" value="Genomic_DNA"/>
</dbReference>
<comment type="similarity">
    <text evidence="2 8">Belongs to the enoyl-CoA hydratase/isomerase family.</text>
</comment>
<dbReference type="SUPFAM" id="SSF52096">
    <property type="entry name" value="ClpP/crotonase"/>
    <property type="match status" value="1"/>
</dbReference>
<evidence type="ECO:0000256" key="2">
    <source>
        <dbReference type="ARBA" id="ARBA00005254"/>
    </source>
</evidence>
<dbReference type="Pfam" id="PF00378">
    <property type="entry name" value="ECH_1"/>
    <property type="match status" value="1"/>
</dbReference>
<evidence type="ECO:0000256" key="4">
    <source>
        <dbReference type="ARBA" id="ARBA00023098"/>
    </source>
</evidence>
<sequence length="244" mass="25336">MSVGITRDGHVLTIELQREDRRNALNTMLCTEIREAVEAAPDQGARVIVLTGQGTSFCAGADLSGDAIPSEFPAALIGLMRAVSAVPIPVVAAVNGPAVGAGVQLAIASDLRVVAPDAFLAIPVTKLGIAVDNWTVRRLTEVAGGGVARTILMGADRVGAQQAFACGLANKIGGLDTALEWAGSIGDLAPLTLRHLKLVFNDDGSLDPPNDIQRAAYEAAWGSKDAVEARNARLEKRPPVFQGA</sequence>
<dbReference type="AlphaFoldDB" id="A0A917G4C3"/>
<comment type="function">
    <text evidence="1">Could possibly oxidize fatty acids using specific components.</text>
</comment>
<dbReference type="InterPro" id="IPR018376">
    <property type="entry name" value="Enoyl-CoA_hyd/isom_CS"/>
</dbReference>
<organism evidence="9 10">
    <name type="scientific">Rhodococcoides trifolii</name>
    <dbReference type="NCBI Taxonomy" id="908250"/>
    <lineage>
        <taxon>Bacteria</taxon>
        <taxon>Bacillati</taxon>
        <taxon>Actinomycetota</taxon>
        <taxon>Actinomycetes</taxon>
        <taxon>Mycobacteriales</taxon>
        <taxon>Nocardiaceae</taxon>
        <taxon>Rhodococcoides</taxon>
    </lineage>
</organism>
<keyword evidence="10" id="KW-1185">Reference proteome</keyword>
<comment type="catalytic activity">
    <reaction evidence="7">
        <text>a 4-saturated-(3S)-3-hydroxyacyl-CoA = a (3E)-enoyl-CoA + H2O</text>
        <dbReference type="Rhea" id="RHEA:20724"/>
        <dbReference type="ChEBI" id="CHEBI:15377"/>
        <dbReference type="ChEBI" id="CHEBI:58521"/>
        <dbReference type="ChEBI" id="CHEBI:137480"/>
        <dbReference type="EC" id="4.2.1.17"/>
    </reaction>
</comment>